<organism evidence="1 2">
    <name type="scientific">Puccinia triticina</name>
    <dbReference type="NCBI Taxonomy" id="208348"/>
    <lineage>
        <taxon>Eukaryota</taxon>
        <taxon>Fungi</taxon>
        <taxon>Dikarya</taxon>
        <taxon>Basidiomycota</taxon>
        <taxon>Pucciniomycotina</taxon>
        <taxon>Pucciniomycetes</taxon>
        <taxon>Pucciniales</taxon>
        <taxon>Pucciniaceae</taxon>
        <taxon>Puccinia</taxon>
    </lineage>
</organism>
<gene>
    <name evidence="1" type="ORF">PtA15_8A98</name>
</gene>
<name>A0ABY7CTA0_9BASI</name>
<reference evidence="1" key="1">
    <citation type="submission" date="2022-10" db="EMBL/GenBank/DDBJ databases">
        <title>Puccinia triticina Genome sequencing and assembly.</title>
        <authorList>
            <person name="Li C."/>
        </authorList>
    </citation>
    <scope>NUCLEOTIDE SEQUENCE</scope>
    <source>
        <strain evidence="1">Pt15</strain>
    </source>
</reference>
<dbReference type="EMBL" id="CP110428">
    <property type="protein sequence ID" value="WAQ87197.1"/>
    <property type="molecule type" value="Genomic_DNA"/>
</dbReference>
<dbReference type="GeneID" id="77813165"/>
<evidence type="ECO:0000313" key="2">
    <source>
        <dbReference type="Proteomes" id="UP001164743"/>
    </source>
</evidence>
<protein>
    <submittedName>
        <fullName evidence="1">Uncharacterized protein</fullName>
    </submittedName>
</protein>
<keyword evidence="2" id="KW-1185">Reference proteome</keyword>
<sequence length="50" mass="5541">MHLRKSPTRAKLALELLYVATAHINLSLAKNSAQLPPAYWPSHTQACPCQ</sequence>
<dbReference type="Proteomes" id="UP001164743">
    <property type="component" value="Chromosome 8A"/>
</dbReference>
<dbReference type="RefSeq" id="XP_053022752.1">
    <property type="nucleotide sequence ID" value="XM_053172271.1"/>
</dbReference>
<proteinExistence type="predicted"/>
<evidence type="ECO:0000313" key="1">
    <source>
        <dbReference type="EMBL" id="WAQ87197.1"/>
    </source>
</evidence>
<accession>A0ABY7CTA0</accession>